<keyword evidence="2" id="KW-1277">Toxin-antitoxin system</keyword>
<keyword evidence="5" id="KW-0378">Hydrolase</keyword>
<dbReference type="SUPFAM" id="SSF143011">
    <property type="entry name" value="RelE-like"/>
    <property type="match status" value="1"/>
</dbReference>
<dbReference type="RefSeq" id="WP_105185109.1">
    <property type="nucleotide sequence ID" value="NZ_BAAAGO010000002.1"/>
</dbReference>
<sequence>MNLAFTPTGWDDLNYWADRDRATYKKVRVLLKEVVRTPFEGTGKPEPLKYQLGNVWSRRITQEHRLVYAVEDEQIVVLAARFHYGE</sequence>
<keyword evidence="9" id="KW-1185">Reference proteome</keyword>
<organism evidence="8 9">
    <name type="scientific">Micropruina glycogenica</name>
    <dbReference type="NCBI Taxonomy" id="75385"/>
    <lineage>
        <taxon>Bacteria</taxon>
        <taxon>Bacillati</taxon>
        <taxon>Actinomycetota</taxon>
        <taxon>Actinomycetes</taxon>
        <taxon>Propionibacteriales</taxon>
        <taxon>Nocardioidaceae</taxon>
        <taxon>Micropruina</taxon>
    </lineage>
</organism>
<dbReference type="Pfam" id="PF06769">
    <property type="entry name" value="YoeB_toxin"/>
    <property type="match status" value="1"/>
</dbReference>
<dbReference type="KEGG" id="mgg:MPLG2_0989"/>
<dbReference type="OrthoDB" id="9801102at2"/>
<evidence type="ECO:0000256" key="2">
    <source>
        <dbReference type="ARBA" id="ARBA00022649"/>
    </source>
</evidence>
<dbReference type="NCBIfam" id="TIGR02116">
    <property type="entry name" value="toxin_Txe_YoeB"/>
    <property type="match status" value="1"/>
</dbReference>
<comment type="similarity">
    <text evidence="1">Belongs to the YoeB family.</text>
</comment>
<dbReference type="GO" id="GO:0098795">
    <property type="term" value="P:global gene silencing by mRNA cleavage"/>
    <property type="evidence" value="ECO:0007669"/>
    <property type="project" value="TreeGrafter"/>
</dbReference>
<keyword evidence="3" id="KW-0540">Nuclease</keyword>
<evidence type="ECO:0000313" key="9">
    <source>
        <dbReference type="Proteomes" id="UP000238164"/>
    </source>
</evidence>
<dbReference type="InterPro" id="IPR009614">
    <property type="entry name" value="YoeB_toxin"/>
</dbReference>
<evidence type="ECO:0000256" key="6">
    <source>
        <dbReference type="ARBA" id="ARBA00030388"/>
    </source>
</evidence>
<accession>A0A2N9JEW1</accession>
<dbReference type="Proteomes" id="UP000238164">
    <property type="component" value="Chromosome 1"/>
</dbReference>
<dbReference type="EMBL" id="LT985188">
    <property type="protein sequence ID" value="SPD86025.1"/>
    <property type="molecule type" value="Genomic_DNA"/>
</dbReference>
<dbReference type="Gene3D" id="3.30.2310.20">
    <property type="entry name" value="RelE-like"/>
    <property type="match status" value="1"/>
</dbReference>
<dbReference type="GO" id="GO:0006401">
    <property type="term" value="P:RNA catabolic process"/>
    <property type="evidence" value="ECO:0007669"/>
    <property type="project" value="InterPro"/>
</dbReference>
<evidence type="ECO:0000256" key="7">
    <source>
        <dbReference type="ARBA" id="ARBA00050056"/>
    </source>
</evidence>
<evidence type="ECO:0000256" key="4">
    <source>
        <dbReference type="ARBA" id="ARBA00022759"/>
    </source>
</evidence>
<keyword evidence="4" id="KW-0255">Endonuclease</keyword>
<dbReference type="GO" id="GO:0004519">
    <property type="term" value="F:endonuclease activity"/>
    <property type="evidence" value="ECO:0007669"/>
    <property type="project" value="UniProtKB-KW"/>
</dbReference>
<evidence type="ECO:0000313" key="8">
    <source>
        <dbReference type="EMBL" id="SPD86025.1"/>
    </source>
</evidence>
<dbReference type="InterPro" id="IPR035093">
    <property type="entry name" value="RelE/ParE_toxin_dom_sf"/>
</dbReference>
<evidence type="ECO:0000256" key="5">
    <source>
        <dbReference type="ARBA" id="ARBA00022801"/>
    </source>
</evidence>
<dbReference type="PANTHER" id="PTHR38039">
    <property type="entry name" value="TOXIN YOEB"/>
    <property type="match status" value="1"/>
</dbReference>
<dbReference type="PANTHER" id="PTHR38039:SF1">
    <property type="entry name" value="TOXIN YOEB"/>
    <property type="match status" value="1"/>
</dbReference>
<dbReference type="GO" id="GO:0016787">
    <property type="term" value="F:hydrolase activity"/>
    <property type="evidence" value="ECO:0007669"/>
    <property type="project" value="UniProtKB-KW"/>
</dbReference>
<protein>
    <recommendedName>
        <fullName evidence="7">Endoribonuclease YoeB</fullName>
    </recommendedName>
    <alternativeName>
        <fullName evidence="6">Putative mRNA interferase YoeB</fullName>
    </alternativeName>
</protein>
<dbReference type="AlphaFoldDB" id="A0A2N9JEW1"/>
<reference evidence="8 9" key="1">
    <citation type="submission" date="2018-02" db="EMBL/GenBank/DDBJ databases">
        <authorList>
            <person name="Cohen D.B."/>
            <person name="Kent A.D."/>
        </authorList>
    </citation>
    <scope>NUCLEOTIDE SEQUENCE [LARGE SCALE GENOMIC DNA]</scope>
    <source>
        <strain evidence="8">1</strain>
    </source>
</reference>
<evidence type="ECO:0000256" key="3">
    <source>
        <dbReference type="ARBA" id="ARBA00022722"/>
    </source>
</evidence>
<gene>
    <name evidence="8" type="primary">yoeB</name>
    <name evidence="8" type="ORF">MPLG2_0989</name>
</gene>
<evidence type="ECO:0000256" key="1">
    <source>
        <dbReference type="ARBA" id="ARBA00008172"/>
    </source>
</evidence>
<name>A0A2N9JEW1_9ACTN</name>
<proteinExistence type="inferred from homology"/>